<evidence type="ECO:0000256" key="13">
    <source>
        <dbReference type="ARBA" id="ARBA00023002"/>
    </source>
</evidence>
<dbReference type="GO" id="GO:0005506">
    <property type="term" value="F:iron ion binding"/>
    <property type="evidence" value="ECO:0007669"/>
    <property type="project" value="InterPro"/>
</dbReference>
<evidence type="ECO:0000256" key="11">
    <source>
        <dbReference type="ARBA" id="ARBA00022827"/>
    </source>
</evidence>
<evidence type="ECO:0000256" key="6">
    <source>
        <dbReference type="ARBA" id="ARBA00009716"/>
    </source>
</evidence>
<protein>
    <recommendedName>
        <fullName evidence="18">glutamate synthase (NADH)</fullName>
        <ecNumber evidence="18">1.4.1.14</ecNumber>
    </recommendedName>
</protein>
<dbReference type="InterPro" id="IPR023753">
    <property type="entry name" value="FAD/NAD-binding_dom"/>
</dbReference>
<dbReference type="PRINTS" id="PR00419">
    <property type="entry name" value="ADXRDTASE"/>
</dbReference>
<dbReference type="InterPro" id="IPR028261">
    <property type="entry name" value="DPD_II"/>
</dbReference>
<evidence type="ECO:0000256" key="14">
    <source>
        <dbReference type="ARBA" id="ARBA00023004"/>
    </source>
</evidence>
<dbReference type="FunFam" id="3.40.50.720:FF:000113">
    <property type="entry name" value="Glutamate synthase [NADH], amyloplastic"/>
    <property type="match status" value="1"/>
</dbReference>
<evidence type="ECO:0000256" key="21">
    <source>
        <dbReference type="PIRSR" id="PIRSR000187-2"/>
    </source>
</evidence>
<evidence type="ECO:0000256" key="7">
    <source>
        <dbReference type="ARBA" id="ARBA00022605"/>
    </source>
</evidence>
<sequence length="2212" mass="244767">MPIIEKSQVFDSRDEIDECFLVRRLSLYATIRPEDIKSLGADPGLTKTPRGSRGSLQDLFRPARDLHHDLAITEERGGSSSSLERVCDDTPVIDGRGFPIQYKSAGIKPQEFPVIGFHVDESICPGFRYRVRYMGSKDFLFNGEPRMLQSIGLGYGKRLTFSGETLNNNENYFWSDSRPEGYAFTVCAVEAGDKFVIYDEMSRVVGDVDIIEVYESQTEEKTVYEPCIPMRSVVEEMSTMKGQFPGLPHPQGLYDPTLERDACGVGFVVNIDGSKSHKVLRDSETMLIRMEHRGACGCDNDSGDGAGVLTAIPHNMYARIMKADQGIDLPEPGQYATGMMFVDKTQVEEVKAVFTQMAEDFQIKVIAWRNVPVDSTQIGRVAMTTEPAILQVFVTGSSDLAEFQRKVYLLRKFSSHNIPKKNLRYYISTLSTETIVYKGQLNPRQLWKYFLDLENPEYETHISLIHSRFSTNTFPSWERAHPKRVLAHNGEINTLRGNVNLMRAREGVMHSQVYGDQLKKLYPVVEEGMTDSGCVDNALEFLCMAGGRELPEAIMTMVPEAWQNDKNMSAEKKAFYRWSAFAMEPWDGPALLTFCDGRYVGAILDRNGLRPSRFYVTKDNVMYMASEVGVIDLPSADVVQKGRLKPGRMLLVDTESKSFMRDDVIKNHLAGLRPVAKWLQEQTMSLDEIKKSCDPASLAPPTYELREIRHDGWLLKDPRIPLFGYTMEIINMLVLPMVKERKEALGSMGNDAPLACLSRYNPLIFDYFKQCFAQVTNPPIDPFREKIVMSLACPVGPEANILEPSEAQCQRLWLEQPLLSLTDLQALKVVNHRGWKSKVIDIVFPLDAGEDGLVPALQSVCQQAAEAANQGYQLIILSDRSVGANNVPIPSLLAGGAVHHHLIEQKLRLKVGIILETGEAREVHHICTLLGYGVDAICPYLVYETISRLRGAGLLDPPLSDDEVFDSYQAACARGISKVMAKMGISTLHSYKGAQIFEALGLHNEVVNMCFRGTASRIGGVTFRELATEALSRHKLAYRLEDTDEYIEMNPGLYHWRDGGEQHMNDPLTLANLQDAAKNNNKSAYGKFTESAWRSAMKCSLRGQLDFTSRDGPIDVAEVEPASEIVKRFCTGAMSFGSISMEAHTSLAIAMNRIGGKSNTGEGGENADRYLNEDPQFNKRSKIKQVASGRFGVTSSYLTHADELQIKMAQGAKPGEGGELPGHKVSKEIAKTRHSIPGVGLISPPPHHDIYSIEDLAELIYDLKCSNPNARISVKLVSEAGVGIIAAGVAKGKAEHITISGHDGGTGASSWTGIKNAGLPWELGISETHQTLVMNDLRSRIVLQADGQIRSGRDVVVAAMLGADEYGFSTAPLITLGCTMMRKCHLNTCPVGIATQDPVLRAKFAGKPDYVVNYLFLLAEEIRDILAKLGKRSLQEVIGCTELLKFSPDPENHKAGLLDFSLILKNALTIRPNTEILGGSVKQIFDLDKRLTVEDGLPKGSININLTGSGGQSFCAFLAGGVHVTLEGDANDYVGKDSPFDSVNNVIVGNVVLYGATAGKAFFRGQTAERFCVRNSGAIAVSEGCGDHGCEYMTGGRVLIIGLTGRNFAAGMSGGLAFIYDKERRFDSMCNKASVDLESLELDEDSDFIQNLLKEFHEKTGSVRALDILQNWAQEKQFFIKVFPREYRRALQEMAEEEAKKVAENEMINGGVDGDEEDDEEEVINEARGGFMKYDRASYQYRDVKTRQKDWKEIYNHKVVKDGLKSHDGCPLSNIIPKWNDLIFRDDWKEALNQLLQTNNFPEFTGRVCPAPCEGACVLGINSPPVTIKNIECAIIDHAFEMGWIKPEPPLTRTGKKVAVIGSGPSGLAAAAQLNKAGHTVTVYERNDRPGGLLRYGIPTMKLDKDVVQRRVDLMTQEGIAFVCGQEVGKDLPATNILAENDAMVLALGATYPRDLPIPGRNLNGIHYAMSFLESWQKVQHGNELDYLKVYAKDKDVVIIGGGDTGWFSLSSIVNNLKPLQGAKSITTFEILPPPPPTRASSNPWPTWPRVFKLDYGHEEVQLKFGKDPRIFNIKSTEFVDDGNGNVKGIKTMKVEWTKDKAGRWNMADVPGSEEFIKCDMVLLAMGFLGPEKKIVDELKAKLDPRGNLETPQNKYSTSIPRVYAAGDCRRGQSLVVWAISEGRQAARQVDLDLMGSTCLAGPGGMVYQPES</sequence>
<dbReference type="PROSITE" id="PS51278">
    <property type="entry name" value="GATASE_TYPE_2"/>
    <property type="match status" value="1"/>
</dbReference>
<gene>
    <name evidence="22" type="ORF">CGI_10021435</name>
</gene>
<dbReference type="InterPro" id="IPR029055">
    <property type="entry name" value="Ntn_hydrolases_N"/>
</dbReference>
<dbReference type="UniPathway" id="UPA00045"/>
<proteinExistence type="inferred from homology"/>
<dbReference type="Pfam" id="PF14691">
    <property type="entry name" value="Fer4_20"/>
    <property type="match status" value="1"/>
</dbReference>
<evidence type="ECO:0000256" key="3">
    <source>
        <dbReference type="ARBA" id="ARBA00004802"/>
    </source>
</evidence>
<evidence type="ECO:0000256" key="15">
    <source>
        <dbReference type="ARBA" id="ARBA00023014"/>
    </source>
</evidence>
<evidence type="ECO:0000256" key="9">
    <source>
        <dbReference type="ARBA" id="ARBA00022643"/>
    </source>
</evidence>
<dbReference type="GO" id="GO:0051538">
    <property type="term" value="F:3 iron, 4 sulfur cluster binding"/>
    <property type="evidence" value="ECO:0007669"/>
    <property type="project" value="UniProtKB-KW"/>
</dbReference>
<evidence type="ECO:0000256" key="5">
    <source>
        <dbReference type="ARBA" id="ARBA00004944"/>
    </source>
</evidence>
<evidence type="ECO:0000256" key="8">
    <source>
        <dbReference type="ARBA" id="ARBA00022630"/>
    </source>
</evidence>
<feature type="binding site" evidence="21">
    <location>
        <position position="1378"/>
    </location>
    <ligand>
        <name>[3Fe-4S] cluster</name>
        <dbReference type="ChEBI" id="CHEBI:21137"/>
    </ligand>
</feature>
<dbReference type="Gene3D" id="3.50.50.60">
    <property type="entry name" value="FAD/NAD(P)-binding domain"/>
    <property type="match status" value="2"/>
</dbReference>
<comment type="cofactor">
    <cofactor evidence="1">
        <name>FMN</name>
        <dbReference type="ChEBI" id="CHEBI:58210"/>
    </cofactor>
</comment>
<dbReference type="HOGENOM" id="CLU_000422_8_2_1"/>
<keyword evidence="16" id="KW-0314">Glutamate biosynthesis</keyword>
<dbReference type="Pfam" id="PF04898">
    <property type="entry name" value="Glu_syn_central"/>
    <property type="match status" value="1"/>
</dbReference>
<dbReference type="EMBL" id="JH817296">
    <property type="protein sequence ID" value="EKC34018.1"/>
    <property type="molecule type" value="Genomic_DNA"/>
</dbReference>
<dbReference type="Gene3D" id="3.60.20.10">
    <property type="entry name" value="Glutamine Phosphoribosylpyrophosphate, subunit 1, domain 1"/>
    <property type="match status" value="1"/>
</dbReference>
<dbReference type="InterPro" id="IPR013785">
    <property type="entry name" value="Aldolase_TIM"/>
</dbReference>
<keyword evidence="12" id="KW-0315">Glutamine amidotransferase</keyword>
<dbReference type="GO" id="GO:0016040">
    <property type="term" value="F:glutamate synthase (NADH) activity"/>
    <property type="evidence" value="ECO:0007669"/>
    <property type="project" value="UniProtKB-EC"/>
</dbReference>
<keyword evidence="8" id="KW-0285">Flavoprotein</keyword>
<comment type="catalytic activity">
    <reaction evidence="19">
        <text>2 L-glutamate + NAD(+) = L-glutamine + 2-oxoglutarate + NADH + H(+)</text>
        <dbReference type="Rhea" id="RHEA:13753"/>
        <dbReference type="ChEBI" id="CHEBI:15378"/>
        <dbReference type="ChEBI" id="CHEBI:16810"/>
        <dbReference type="ChEBI" id="CHEBI:29985"/>
        <dbReference type="ChEBI" id="CHEBI:57540"/>
        <dbReference type="ChEBI" id="CHEBI:57945"/>
        <dbReference type="ChEBI" id="CHEBI:58359"/>
        <dbReference type="EC" id="1.4.1.14"/>
    </reaction>
</comment>
<evidence type="ECO:0000256" key="20">
    <source>
        <dbReference type="PIRSR" id="PIRSR000187-1"/>
    </source>
</evidence>
<keyword evidence="10" id="KW-0479">Metal-binding</keyword>
<dbReference type="SUPFAM" id="SSF56235">
    <property type="entry name" value="N-terminal nucleophile aminohydrolases (Ntn hydrolases)"/>
    <property type="match status" value="1"/>
</dbReference>
<keyword evidence="14" id="KW-0408">Iron</keyword>
<dbReference type="InterPro" id="IPR006982">
    <property type="entry name" value="Glu_synth_centr_N"/>
</dbReference>
<dbReference type="SUPFAM" id="SSF51395">
    <property type="entry name" value="FMN-linked oxidoreductases"/>
    <property type="match status" value="1"/>
</dbReference>
<dbReference type="NCBIfam" id="TIGR01317">
    <property type="entry name" value="GOGAT_sm_gam"/>
    <property type="match status" value="1"/>
</dbReference>
<keyword evidence="7" id="KW-0028">Amino-acid biosynthesis</keyword>
<dbReference type="SUPFAM" id="SSF69336">
    <property type="entry name" value="Alpha subunit of glutamate synthase, C-terminal domain"/>
    <property type="match status" value="1"/>
</dbReference>
<dbReference type="Gene3D" id="1.10.1060.10">
    <property type="entry name" value="Alpha-helical ferredoxin"/>
    <property type="match status" value="1"/>
</dbReference>
<name>K1QJR6_MAGGI</name>
<accession>K1QJR6</accession>
<dbReference type="CDD" id="cd00713">
    <property type="entry name" value="GltS"/>
    <property type="match status" value="1"/>
</dbReference>
<dbReference type="GO" id="GO:0016639">
    <property type="term" value="F:oxidoreductase activity, acting on the CH-NH2 group of donors, NAD or NADP as acceptor"/>
    <property type="evidence" value="ECO:0007669"/>
    <property type="project" value="InterPro"/>
</dbReference>
<evidence type="ECO:0000256" key="1">
    <source>
        <dbReference type="ARBA" id="ARBA00001917"/>
    </source>
</evidence>
<dbReference type="GO" id="GO:0010181">
    <property type="term" value="F:FMN binding"/>
    <property type="evidence" value="ECO:0007669"/>
    <property type="project" value="InterPro"/>
</dbReference>
<dbReference type="InterPro" id="IPR036485">
    <property type="entry name" value="Glu_synth_asu_C_sf"/>
</dbReference>
<dbReference type="SUPFAM" id="SSF51971">
    <property type="entry name" value="Nucleotide-binding domain"/>
    <property type="match status" value="1"/>
</dbReference>
<feature type="binding site" evidence="21">
    <location>
        <position position="1384"/>
    </location>
    <ligand>
        <name>[3Fe-4S] cluster</name>
        <dbReference type="ChEBI" id="CHEBI:21137"/>
    </ligand>
</feature>
<keyword evidence="9" id="KW-0288">FMN</keyword>
<dbReference type="Pfam" id="PF01493">
    <property type="entry name" value="GXGXG"/>
    <property type="match status" value="1"/>
</dbReference>
<keyword evidence="11" id="KW-0274">FAD</keyword>
<dbReference type="InterPro" id="IPR006005">
    <property type="entry name" value="Glut_synth_ssu1"/>
</dbReference>
<keyword evidence="17 21" id="KW-0003">3Fe-4S</keyword>
<dbReference type="Pfam" id="PF07992">
    <property type="entry name" value="Pyr_redox_2"/>
    <property type="match status" value="2"/>
</dbReference>
<comment type="pathway">
    <text evidence="5">Amino-acid biosynthesis; L-glutamate biosynthesis via GLT pathway; L-glutamate from 2-oxoglutarate and L-glutamine (NAD(+) route): step 1/1.</text>
</comment>
<dbReference type="InParanoid" id="K1QJR6"/>
<evidence type="ECO:0000256" key="10">
    <source>
        <dbReference type="ARBA" id="ARBA00022723"/>
    </source>
</evidence>
<evidence type="ECO:0000256" key="18">
    <source>
        <dbReference type="ARBA" id="ARBA00024383"/>
    </source>
</evidence>
<comment type="pathway">
    <text evidence="3">Energy metabolism; nitrogen metabolism.</text>
</comment>
<evidence type="ECO:0000256" key="2">
    <source>
        <dbReference type="ARBA" id="ARBA00001974"/>
    </source>
</evidence>
<dbReference type="InterPro" id="IPR051394">
    <property type="entry name" value="Glutamate_Synthase"/>
</dbReference>
<feature type="binding site" evidence="21">
    <location>
        <position position="1389"/>
    </location>
    <ligand>
        <name>[3Fe-4S] cluster</name>
        <dbReference type="ChEBI" id="CHEBI:21137"/>
    </ligand>
</feature>
<evidence type="ECO:0000256" key="16">
    <source>
        <dbReference type="ARBA" id="ARBA00023164"/>
    </source>
</evidence>
<dbReference type="InterPro" id="IPR036188">
    <property type="entry name" value="FAD/NAD-bd_sf"/>
</dbReference>
<evidence type="ECO:0000256" key="19">
    <source>
        <dbReference type="ARBA" id="ARBA00048867"/>
    </source>
</evidence>
<evidence type="ECO:0000313" key="22">
    <source>
        <dbReference type="EMBL" id="EKC34018.1"/>
    </source>
</evidence>
<dbReference type="Pfam" id="PF00310">
    <property type="entry name" value="GATase_2"/>
    <property type="match status" value="1"/>
</dbReference>
<dbReference type="NCBIfam" id="NF008730">
    <property type="entry name" value="PRK11750.1"/>
    <property type="match status" value="1"/>
</dbReference>
<dbReference type="GO" id="GO:0050660">
    <property type="term" value="F:flavin adenine dinucleotide binding"/>
    <property type="evidence" value="ECO:0007669"/>
    <property type="project" value="InterPro"/>
</dbReference>
<dbReference type="FunFam" id="3.20.20.70:FF:000031">
    <property type="entry name" value="Glutamate synthase 1 [NADH]"/>
    <property type="match status" value="1"/>
</dbReference>
<evidence type="ECO:0000256" key="12">
    <source>
        <dbReference type="ARBA" id="ARBA00022962"/>
    </source>
</evidence>
<keyword evidence="13" id="KW-0560">Oxidoreductase</keyword>
<dbReference type="GO" id="GO:0097054">
    <property type="term" value="P:L-glutamate biosynthetic process"/>
    <property type="evidence" value="ECO:0007669"/>
    <property type="project" value="UniProtKB-UniPathway"/>
</dbReference>
<keyword evidence="15 21" id="KW-0411">Iron-sulfur</keyword>
<evidence type="ECO:0000256" key="4">
    <source>
        <dbReference type="ARBA" id="ARBA00004909"/>
    </source>
</evidence>
<dbReference type="Pfam" id="PF01645">
    <property type="entry name" value="Glu_synthase"/>
    <property type="match status" value="1"/>
</dbReference>
<dbReference type="Gene3D" id="3.20.20.70">
    <property type="entry name" value="Aldolase class I"/>
    <property type="match status" value="2"/>
</dbReference>
<dbReference type="InterPro" id="IPR002932">
    <property type="entry name" value="Glu_synthdom"/>
</dbReference>
<reference evidence="22" key="1">
    <citation type="journal article" date="2012" name="Nature">
        <title>The oyster genome reveals stress adaptation and complexity of shell formation.</title>
        <authorList>
            <person name="Zhang G."/>
            <person name="Fang X."/>
            <person name="Guo X."/>
            <person name="Li L."/>
            <person name="Luo R."/>
            <person name="Xu F."/>
            <person name="Yang P."/>
            <person name="Zhang L."/>
            <person name="Wang X."/>
            <person name="Qi H."/>
            <person name="Xiong Z."/>
            <person name="Que H."/>
            <person name="Xie Y."/>
            <person name="Holland P.W."/>
            <person name="Paps J."/>
            <person name="Zhu Y."/>
            <person name="Wu F."/>
            <person name="Chen Y."/>
            <person name="Wang J."/>
            <person name="Peng C."/>
            <person name="Meng J."/>
            <person name="Yang L."/>
            <person name="Liu J."/>
            <person name="Wen B."/>
            <person name="Zhang N."/>
            <person name="Huang Z."/>
            <person name="Zhu Q."/>
            <person name="Feng Y."/>
            <person name="Mount A."/>
            <person name="Hedgecock D."/>
            <person name="Xu Z."/>
            <person name="Liu Y."/>
            <person name="Domazet-Loso T."/>
            <person name="Du Y."/>
            <person name="Sun X."/>
            <person name="Zhang S."/>
            <person name="Liu B."/>
            <person name="Cheng P."/>
            <person name="Jiang X."/>
            <person name="Li J."/>
            <person name="Fan D."/>
            <person name="Wang W."/>
            <person name="Fu W."/>
            <person name="Wang T."/>
            <person name="Wang B."/>
            <person name="Zhang J."/>
            <person name="Peng Z."/>
            <person name="Li Y."/>
            <person name="Li N."/>
            <person name="Wang J."/>
            <person name="Chen M."/>
            <person name="He Y."/>
            <person name="Tan F."/>
            <person name="Song X."/>
            <person name="Zheng Q."/>
            <person name="Huang R."/>
            <person name="Yang H."/>
            <person name="Du X."/>
            <person name="Chen L."/>
            <person name="Yang M."/>
            <person name="Gaffney P.M."/>
            <person name="Wang S."/>
            <person name="Luo L."/>
            <person name="She Z."/>
            <person name="Ming Y."/>
            <person name="Huang W."/>
            <person name="Zhang S."/>
            <person name="Huang B."/>
            <person name="Zhang Y."/>
            <person name="Qu T."/>
            <person name="Ni P."/>
            <person name="Miao G."/>
            <person name="Wang J."/>
            <person name="Wang Q."/>
            <person name="Steinberg C.E."/>
            <person name="Wang H."/>
            <person name="Li N."/>
            <person name="Qian L."/>
            <person name="Zhang G."/>
            <person name="Li Y."/>
            <person name="Yang H."/>
            <person name="Liu X."/>
            <person name="Wang J."/>
            <person name="Yin Y."/>
            <person name="Wang J."/>
        </authorList>
    </citation>
    <scope>NUCLEOTIDE SEQUENCE [LARGE SCALE GENOMIC DNA]</scope>
    <source>
        <strain evidence="22">05x7-T-G4-1.051#20</strain>
    </source>
</reference>
<feature type="active site" description="For GATase activity" evidence="20">
    <location>
        <position position="263"/>
    </location>
</feature>
<dbReference type="InterPro" id="IPR009051">
    <property type="entry name" value="Helical_ferredxn"/>
</dbReference>
<dbReference type="Gene3D" id="2.160.20.60">
    <property type="entry name" value="Glutamate synthase, alpha subunit, C-terminal domain"/>
    <property type="match status" value="1"/>
</dbReference>
<dbReference type="InterPro" id="IPR012220">
    <property type="entry name" value="Glu_synth_euk"/>
</dbReference>
<comment type="cofactor">
    <cofactor evidence="21">
        <name>[3Fe-4S] cluster</name>
        <dbReference type="ChEBI" id="CHEBI:21137"/>
    </cofactor>
    <text evidence="21">Binds 1 [3Fe-4S] cluster.</text>
</comment>
<dbReference type="PANTHER" id="PTHR43100">
    <property type="entry name" value="GLUTAMATE SYNTHASE [NADPH] SMALL CHAIN"/>
    <property type="match status" value="1"/>
</dbReference>
<organism evidence="22">
    <name type="scientific">Magallana gigas</name>
    <name type="common">Pacific oyster</name>
    <name type="synonym">Crassostrea gigas</name>
    <dbReference type="NCBI Taxonomy" id="29159"/>
    <lineage>
        <taxon>Eukaryota</taxon>
        <taxon>Metazoa</taxon>
        <taxon>Spiralia</taxon>
        <taxon>Lophotrochozoa</taxon>
        <taxon>Mollusca</taxon>
        <taxon>Bivalvia</taxon>
        <taxon>Autobranchia</taxon>
        <taxon>Pteriomorphia</taxon>
        <taxon>Ostreida</taxon>
        <taxon>Ostreoidea</taxon>
        <taxon>Ostreidae</taxon>
        <taxon>Magallana</taxon>
    </lineage>
</organism>
<dbReference type="EC" id="1.4.1.14" evidence="18"/>
<dbReference type="PIRSF" id="PIRSF000187">
    <property type="entry name" value="GOGAT"/>
    <property type="match status" value="1"/>
</dbReference>
<evidence type="ECO:0000256" key="17">
    <source>
        <dbReference type="ARBA" id="ARBA00023291"/>
    </source>
</evidence>
<comment type="pathway">
    <text evidence="4">Nitrogen metabolism.</text>
</comment>
<dbReference type="InterPro" id="IPR017932">
    <property type="entry name" value="GATase_2_dom"/>
</dbReference>
<dbReference type="FunCoup" id="K1QJR6">
    <property type="interactions" value="414"/>
</dbReference>
<dbReference type="CDD" id="cd02808">
    <property type="entry name" value="GltS_FMN"/>
    <property type="match status" value="1"/>
</dbReference>
<dbReference type="FunFam" id="3.20.20.70:FF:000017">
    <property type="entry name" value="Glutamate synthase [NADH], amyloplastic"/>
    <property type="match status" value="1"/>
</dbReference>
<dbReference type="SUPFAM" id="SSF46548">
    <property type="entry name" value="alpha-helical ferredoxin"/>
    <property type="match status" value="1"/>
</dbReference>
<dbReference type="FunFam" id="3.60.20.10:FF:000043">
    <property type="entry name" value="Glutamate synthase 1 [NADH] chloroplastic"/>
    <property type="match status" value="1"/>
</dbReference>
<dbReference type="InterPro" id="IPR002489">
    <property type="entry name" value="Glu_synth_asu_C"/>
</dbReference>
<dbReference type="UniPathway" id="UPA00634">
    <property type="reaction ID" value="UER00690"/>
</dbReference>
<comment type="cofactor">
    <cofactor evidence="2">
        <name>FAD</name>
        <dbReference type="ChEBI" id="CHEBI:57692"/>
    </cofactor>
</comment>
<comment type="similarity">
    <text evidence="6">Belongs to the glutamate synthase family.</text>
</comment>
<dbReference type="PANTHER" id="PTHR43100:SF1">
    <property type="entry name" value="GLUTAMATE SYNTHASE [NADPH] SMALL CHAIN"/>
    <property type="match status" value="1"/>
</dbReference>